<accession>A0A077P7F5</accession>
<protein>
    <submittedName>
        <fullName evidence="1">Uncharacterized protein</fullName>
    </submittedName>
</protein>
<sequence>MFSLSDVNSRKTHHEPDFLPIPDEAVVALREDVFTAQVTGLIDDTPQQESTLTVCKASTITEAVQKLNAIHLAGDWPVREDATDTGQPKRALNFIPQTVMMYDRQGRKVLGGRFDTDIIWAQPVTLASERMSLEKQRQRLCREAVFEHGWENYRAARLLWQKAHLLSLHVVASRYQQCREVNDILLHSASVSA</sequence>
<comment type="caution">
    <text evidence="1">The sequence shown here is derived from an EMBL/GenBank/DDBJ whole genome shotgun (WGS) entry which is preliminary data.</text>
</comment>
<dbReference type="HOGENOM" id="CLU_1315001_0_0_6"/>
<reference evidence="1" key="1">
    <citation type="submission" date="2013-07" db="EMBL/GenBank/DDBJ databases">
        <title>Sub-species coevolution in mutualistic symbiosis.</title>
        <authorList>
            <person name="Murfin K."/>
            <person name="Klassen J."/>
            <person name="Lee M."/>
            <person name="Forst S."/>
            <person name="Stock P."/>
            <person name="Goodrich-Blair H."/>
        </authorList>
    </citation>
    <scope>NUCLEOTIDE SEQUENCE [LARGE SCALE GENOMIC DNA]</scope>
    <source>
        <strain evidence="1">Oregonense</strain>
    </source>
</reference>
<evidence type="ECO:0000313" key="2">
    <source>
        <dbReference type="Proteomes" id="UP000028483"/>
    </source>
</evidence>
<organism evidence="1 2">
    <name type="scientific">Xenorhabdus bovienii str. oregonense</name>
    <dbReference type="NCBI Taxonomy" id="1398202"/>
    <lineage>
        <taxon>Bacteria</taxon>
        <taxon>Pseudomonadati</taxon>
        <taxon>Pseudomonadota</taxon>
        <taxon>Gammaproteobacteria</taxon>
        <taxon>Enterobacterales</taxon>
        <taxon>Morganellaceae</taxon>
        <taxon>Xenorhabdus</taxon>
    </lineage>
</organism>
<dbReference type="AlphaFoldDB" id="A0A077P7F5"/>
<dbReference type="EMBL" id="CBSX010000160">
    <property type="protein sequence ID" value="CDH06759.1"/>
    <property type="molecule type" value="Genomic_DNA"/>
</dbReference>
<proteinExistence type="predicted"/>
<gene>
    <name evidence="1" type="ORF">XBO1_2420013</name>
</gene>
<name>A0A077P7F5_XENBV</name>
<dbReference type="Proteomes" id="UP000028483">
    <property type="component" value="Unassembled WGS sequence"/>
</dbReference>
<evidence type="ECO:0000313" key="1">
    <source>
        <dbReference type="EMBL" id="CDH06759.1"/>
    </source>
</evidence>